<dbReference type="Proteomes" id="UP001062846">
    <property type="component" value="Chromosome 11"/>
</dbReference>
<sequence length="264" mass="29612">MVVVLITFSSPGRFSDPSNFSPSGPEIVVMPDSFSISISVADRDDQLDWHFDCGAVYLLKSDYLQALDMPKAKSSSAPPPFCLRYSYGNTFGSGTCLKLLAAKDDLEQKEAVFTNTCPISGNFEESVKHFLFHWEWIKAGWFESSMKFKRKHGCNRQPDLLPEEVVILLVQGLHPQCSEHYHFWCSTFRSSALGIPVELQQLQRHAARAWIWAATLIAANTTTSPHACSCILSSSPALRCSSLDCLSSTRVVKQMKHEYIPWNI</sequence>
<comment type="caution">
    <text evidence="1">The sequence shown here is derived from an EMBL/GenBank/DDBJ whole genome shotgun (WGS) entry which is preliminary data.</text>
</comment>
<organism evidence="1 2">
    <name type="scientific">Rhododendron molle</name>
    <name type="common">Chinese azalea</name>
    <name type="synonym">Azalea mollis</name>
    <dbReference type="NCBI Taxonomy" id="49168"/>
    <lineage>
        <taxon>Eukaryota</taxon>
        <taxon>Viridiplantae</taxon>
        <taxon>Streptophyta</taxon>
        <taxon>Embryophyta</taxon>
        <taxon>Tracheophyta</taxon>
        <taxon>Spermatophyta</taxon>
        <taxon>Magnoliopsida</taxon>
        <taxon>eudicotyledons</taxon>
        <taxon>Gunneridae</taxon>
        <taxon>Pentapetalae</taxon>
        <taxon>asterids</taxon>
        <taxon>Ericales</taxon>
        <taxon>Ericaceae</taxon>
        <taxon>Ericoideae</taxon>
        <taxon>Rhodoreae</taxon>
        <taxon>Rhododendron</taxon>
    </lineage>
</organism>
<evidence type="ECO:0000313" key="1">
    <source>
        <dbReference type="EMBL" id="KAI8531787.1"/>
    </source>
</evidence>
<keyword evidence="2" id="KW-1185">Reference proteome</keyword>
<dbReference type="EMBL" id="CM046398">
    <property type="protein sequence ID" value="KAI8531787.1"/>
    <property type="molecule type" value="Genomic_DNA"/>
</dbReference>
<proteinExistence type="predicted"/>
<gene>
    <name evidence="1" type="ORF">RHMOL_Rhmol11G0162500</name>
</gene>
<reference evidence="1" key="1">
    <citation type="submission" date="2022-02" db="EMBL/GenBank/DDBJ databases">
        <title>Plant Genome Project.</title>
        <authorList>
            <person name="Zhang R.-G."/>
        </authorList>
    </citation>
    <scope>NUCLEOTIDE SEQUENCE</scope>
    <source>
        <strain evidence="1">AT1</strain>
    </source>
</reference>
<accession>A0ACC0LT70</accession>
<name>A0ACC0LT70_RHOML</name>
<evidence type="ECO:0000313" key="2">
    <source>
        <dbReference type="Proteomes" id="UP001062846"/>
    </source>
</evidence>
<protein>
    <submittedName>
        <fullName evidence="1">Uncharacterized protein</fullName>
    </submittedName>
</protein>